<evidence type="ECO:0000259" key="4">
    <source>
        <dbReference type="Pfam" id="PF00205"/>
    </source>
</evidence>
<dbReference type="InterPro" id="IPR029035">
    <property type="entry name" value="DHS-like_NAD/FAD-binding_dom"/>
</dbReference>
<keyword evidence="7" id="KW-0830">Ubiquinone</keyword>
<evidence type="ECO:0000256" key="2">
    <source>
        <dbReference type="ARBA" id="ARBA00023052"/>
    </source>
</evidence>
<dbReference type="Pfam" id="PF02776">
    <property type="entry name" value="TPP_enzyme_N"/>
    <property type="match status" value="1"/>
</dbReference>
<dbReference type="SUPFAM" id="SSF52467">
    <property type="entry name" value="DHS-like NAD/FAD-binding domain"/>
    <property type="match status" value="1"/>
</dbReference>
<dbReference type="PANTHER" id="PTHR42981">
    <property type="entry name" value="PYRUVATE DEHYDROGENASE [UBIQUINONE]"/>
    <property type="match status" value="1"/>
</dbReference>
<dbReference type="GO" id="GO:0030976">
    <property type="term" value="F:thiamine pyrophosphate binding"/>
    <property type="evidence" value="ECO:0007669"/>
    <property type="project" value="InterPro"/>
</dbReference>
<gene>
    <name evidence="7" type="ORF">BN4615_P8231</name>
</gene>
<feature type="domain" description="Thiamine pyrophosphate enzyme central" evidence="4">
    <location>
        <begin position="201"/>
        <end position="331"/>
    </location>
</feature>
<dbReference type="InterPro" id="IPR047212">
    <property type="entry name" value="TPP_POXB-like"/>
</dbReference>
<dbReference type="RefSeq" id="WP_225267464.1">
    <property type="nucleotide sequence ID" value="NZ_CP084058.1"/>
</dbReference>
<proteinExistence type="inferred from homology"/>
<dbReference type="InterPro" id="IPR012000">
    <property type="entry name" value="Thiamin_PyroP_enz_cen_dom"/>
</dbReference>
<dbReference type="InterPro" id="IPR012001">
    <property type="entry name" value="Thiamin_PyroP_enz_TPP-bd_dom"/>
</dbReference>
<keyword evidence="7" id="KW-0670">Pyruvate</keyword>
<evidence type="ECO:0000313" key="7">
    <source>
        <dbReference type="EMBL" id="SBO98715.1"/>
    </source>
</evidence>
<dbReference type="InterPro" id="IPR047210">
    <property type="entry name" value="TPP_PYR_POXB-like"/>
</dbReference>
<reference evidence="7" key="1">
    <citation type="submission" date="2016-04" db="EMBL/GenBank/DDBJ databases">
        <authorList>
            <person name="Evans L.H."/>
            <person name="Alamgir A."/>
            <person name="Owens N."/>
            <person name="Weber N.D."/>
            <person name="Virtaneva K."/>
            <person name="Barbian K."/>
            <person name="Babar A."/>
            <person name="Rosenke K."/>
        </authorList>
    </citation>
    <scope>NUCLEOTIDE SEQUENCE</scope>
    <source>
        <strain evidence="7">Nono1</strain>
    </source>
</reference>
<name>A0A1M4EIH9_9ACTN</name>
<comment type="similarity">
    <text evidence="1 3">Belongs to the TPP enzyme family.</text>
</comment>
<feature type="domain" description="Thiamine pyrophosphate enzyme N-terminal TPP-binding" evidence="6">
    <location>
        <begin position="6"/>
        <end position="116"/>
    </location>
</feature>
<protein>
    <submittedName>
        <fullName evidence="7">Pyruvate oxidase [ubiquinone, cytochrome]</fullName>
    </submittedName>
</protein>
<evidence type="ECO:0000259" key="6">
    <source>
        <dbReference type="Pfam" id="PF02776"/>
    </source>
</evidence>
<dbReference type="PANTHER" id="PTHR42981:SF2">
    <property type="entry name" value="PYRUVATE DEHYDROGENASE [UBIQUINONE]"/>
    <property type="match status" value="1"/>
</dbReference>
<evidence type="ECO:0000256" key="1">
    <source>
        <dbReference type="ARBA" id="ARBA00007812"/>
    </source>
</evidence>
<sequence>MARIASESLIERLAAWGVDTVFGLPGDGINGIMEGLRRHRDRVRFVLVHHEEAAAFMATGYAKATGRIGVCLATSGPGGIHLLNGLYDAKLDHVPVLAITGMQETSVLGTGYQQEVHLDKLFADVAEYNMMVTNPAQLPSLVDLAIRTSYARRGVSHLTLPNDIQVAEAGADPYKSVAPVRAPQTAPVYLQPSGMPRQEDVEWAAEVLNRAERPAMLVGQGALHAREEVLAVAEALGAPVVKTLPGKAVIPDDSPYTTGGLGLLGTRPSEELMDEADVLFMVGTNFPYSKFLPEVRDTRVVQFEADPTRAGARIATDVPVVCDAKEGLRALLPLLGRRDGDRSHLAKYQKLMAKWRSDMEALENPERDPIAPQYVMSIIDELATDDAIMTCDSGTIATWAARHWTIRGGREFYLSGTLATMAPGLPYAIAMQHAFPGRQVIAYVGDGGFSMLMAEFLTAVQHRLPVKVVINNNNSLGQILWEQMVLGYPEHGVRYAQPEADFSAWARSCGGFGAKVTKSEDVAHAIGQALAHDGPALVDVDVNPNEPPMPGKVSYDQAKSFAQAFLKGQPHKAAIATTLFKDRIQKLGD</sequence>
<dbReference type="Pfam" id="PF02775">
    <property type="entry name" value="TPP_enzyme_C"/>
    <property type="match status" value="1"/>
</dbReference>
<dbReference type="Gene3D" id="3.40.50.970">
    <property type="match status" value="2"/>
</dbReference>
<dbReference type="GO" id="GO:0000287">
    <property type="term" value="F:magnesium ion binding"/>
    <property type="evidence" value="ECO:0007669"/>
    <property type="project" value="InterPro"/>
</dbReference>
<feature type="domain" description="Thiamine pyrophosphate enzyme TPP-binding" evidence="5">
    <location>
        <begin position="392"/>
        <end position="540"/>
    </location>
</feature>
<evidence type="ECO:0000259" key="5">
    <source>
        <dbReference type="Pfam" id="PF02775"/>
    </source>
</evidence>
<dbReference type="Pfam" id="PF00205">
    <property type="entry name" value="TPP_enzyme_M"/>
    <property type="match status" value="1"/>
</dbReference>
<dbReference type="GO" id="GO:0003824">
    <property type="term" value="F:catalytic activity"/>
    <property type="evidence" value="ECO:0007669"/>
    <property type="project" value="InterPro"/>
</dbReference>
<dbReference type="InterPro" id="IPR047211">
    <property type="entry name" value="POXB-like"/>
</dbReference>
<dbReference type="InterPro" id="IPR029061">
    <property type="entry name" value="THDP-binding"/>
</dbReference>
<dbReference type="AlphaFoldDB" id="A0A1M4EIH9"/>
<evidence type="ECO:0000256" key="3">
    <source>
        <dbReference type="RuleBase" id="RU362132"/>
    </source>
</evidence>
<keyword evidence="2 3" id="KW-0786">Thiamine pyrophosphate</keyword>
<dbReference type="InterPro" id="IPR011766">
    <property type="entry name" value="TPP_enzyme_TPP-bd"/>
</dbReference>
<accession>A0A1M4EIH9</accession>
<organism evidence="7">
    <name type="scientific">Nonomuraea gerenzanensis</name>
    <dbReference type="NCBI Taxonomy" id="93944"/>
    <lineage>
        <taxon>Bacteria</taxon>
        <taxon>Bacillati</taxon>
        <taxon>Actinomycetota</taxon>
        <taxon>Actinomycetes</taxon>
        <taxon>Streptosporangiales</taxon>
        <taxon>Streptosporangiaceae</taxon>
        <taxon>Nonomuraea</taxon>
    </lineage>
</organism>
<dbReference type="SUPFAM" id="SSF52518">
    <property type="entry name" value="Thiamin diphosphate-binding fold (THDP-binding)"/>
    <property type="match status" value="2"/>
</dbReference>
<dbReference type="Gene3D" id="3.40.50.1220">
    <property type="entry name" value="TPP-binding domain"/>
    <property type="match status" value="1"/>
</dbReference>
<dbReference type="CDD" id="cd07039">
    <property type="entry name" value="TPP_PYR_POX"/>
    <property type="match status" value="1"/>
</dbReference>
<dbReference type="CDD" id="cd02014">
    <property type="entry name" value="TPP_POX"/>
    <property type="match status" value="1"/>
</dbReference>
<dbReference type="EMBL" id="LT559118">
    <property type="protein sequence ID" value="SBO98715.1"/>
    <property type="molecule type" value="Genomic_DNA"/>
</dbReference>
<dbReference type="FunFam" id="3.40.50.970:FF:000007">
    <property type="entry name" value="Acetolactate synthase"/>
    <property type="match status" value="1"/>
</dbReference>